<keyword evidence="3" id="KW-0012">Acyltransferase</keyword>
<feature type="domain" description="Choline/carnitine acyltransferase" evidence="5">
    <location>
        <begin position="1"/>
        <end position="305"/>
    </location>
</feature>
<evidence type="ECO:0000313" key="7">
    <source>
        <dbReference type="Proteomes" id="UP001558652"/>
    </source>
</evidence>
<dbReference type="AlphaFoldDB" id="A0ABD0YAA5"/>
<keyword evidence="2" id="KW-0808">Transferase</keyword>
<proteinExistence type="inferred from homology"/>
<dbReference type="Pfam" id="PF00755">
    <property type="entry name" value="Carn_acyltransf"/>
    <property type="match status" value="1"/>
</dbReference>
<comment type="caution">
    <text evidence="6">The sequence shown here is derived from an EMBL/GenBank/DDBJ whole genome shotgun (WGS) entry which is preliminary data.</text>
</comment>
<dbReference type="PANTHER" id="PTHR22589:SF103">
    <property type="entry name" value="CARNITINE O-ACETYL-TRANSFERASE, ISOFORM A-RELATED"/>
    <property type="match status" value="1"/>
</dbReference>
<dbReference type="Gene3D" id="3.30.559.70">
    <property type="entry name" value="Choline/Carnitine o-acyltransferase, domain 2"/>
    <property type="match status" value="1"/>
</dbReference>
<reference evidence="6 7" key="1">
    <citation type="submission" date="2024-07" db="EMBL/GenBank/DDBJ databases">
        <title>Chromosome-level genome assembly of the water stick insect Ranatra chinensis (Heteroptera: Nepidae).</title>
        <authorList>
            <person name="Liu X."/>
        </authorList>
    </citation>
    <scope>NUCLEOTIDE SEQUENCE [LARGE SCALE GENOMIC DNA]</scope>
    <source>
        <strain evidence="6">Cailab_2021Rc</strain>
        <tissue evidence="6">Muscle</tissue>
    </source>
</reference>
<dbReference type="SUPFAM" id="SSF52777">
    <property type="entry name" value="CoA-dependent acyltransferases"/>
    <property type="match status" value="1"/>
</dbReference>
<dbReference type="EMBL" id="JBFDAA010000011">
    <property type="protein sequence ID" value="KAL1123984.1"/>
    <property type="molecule type" value="Genomic_DNA"/>
</dbReference>
<evidence type="ECO:0000256" key="4">
    <source>
        <dbReference type="PIRSR" id="PIRSR600542-1"/>
    </source>
</evidence>
<gene>
    <name evidence="6" type="ORF">AAG570_001754</name>
</gene>
<dbReference type="Proteomes" id="UP001558652">
    <property type="component" value="Unassembled WGS sequence"/>
</dbReference>
<accession>A0ABD0YAA5</accession>
<keyword evidence="7" id="KW-1185">Reference proteome</keyword>
<evidence type="ECO:0000259" key="5">
    <source>
        <dbReference type="Pfam" id="PF00755"/>
    </source>
</evidence>
<organism evidence="6 7">
    <name type="scientific">Ranatra chinensis</name>
    <dbReference type="NCBI Taxonomy" id="642074"/>
    <lineage>
        <taxon>Eukaryota</taxon>
        <taxon>Metazoa</taxon>
        <taxon>Ecdysozoa</taxon>
        <taxon>Arthropoda</taxon>
        <taxon>Hexapoda</taxon>
        <taxon>Insecta</taxon>
        <taxon>Pterygota</taxon>
        <taxon>Neoptera</taxon>
        <taxon>Paraneoptera</taxon>
        <taxon>Hemiptera</taxon>
        <taxon>Heteroptera</taxon>
        <taxon>Panheteroptera</taxon>
        <taxon>Nepomorpha</taxon>
        <taxon>Nepidae</taxon>
        <taxon>Ranatrinae</taxon>
        <taxon>Ranatra</taxon>
    </lineage>
</organism>
<feature type="active site" description="Proton acceptor" evidence="4">
    <location>
        <position position="286"/>
    </location>
</feature>
<comment type="similarity">
    <text evidence="1">Belongs to the carnitine/choline acetyltransferase family.</text>
</comment>
<dbReference type="InterPro" id="IPR000542">
    <property type="entry name" value="Carn_acyl_trans"/>
</dbReference>
<sequence>RSVRPFLTQEEYAKSESVVKDFGAPGGEGDKLQKLLYERAEREQNWLEAWWLQTAYLGYRSPVVVWSSPGEIFPWMKFSSENDVLKCATNVVWAALQFKLQVDRGEIAQEWFGRNPLDMNQYRMVFGTCRIPDIPLDALRFHPKSGHIVVAHKNHFYRVQVMDDGGVPLPKEVIYTRLDDCVKASDGLAPPVGVLTTDSRDNWAAAYKELSKDDWNMKSLKVLEECLFMVCLDSVAPVAGPNRMTESARLLIHGGGPDANSANRWFDKTIQFVIGKEGHVGMTYEHSPAEGQPIAVLTDHVVKHMYVFTDHVIFFLLWKRLVGIYSLDITI</sequence>
<feature type="non-terminal residue" evidence="6">
    <location>
        <position position="1"/>
    </location>
</feature>
<dbReference type="InterPro" id="IPR023213">
    <property type="entry name" value="CAT-like_dom_sf"/>
</dbReference>
<evidence type="ECO:0000256" key="1">
    <source>
        <dbReference type="ARBA" id="ARBA00005232"/>
    </source>
</evidence>
<protein>
    <recommendedName>
        <fullName evidence="5">Choline/carnitine acyltransferase domain-containing protein</fullName>
    </recommendedName>
</protein>
<evidence type="ECO:0000256" key="2">
    <source>
        <dbReference type="ARBA" id="ARBA00022679"/>
    </source>
</evidence>
<evidence type="ECO:0000256" key="3">
    <source>
        <dbReference type="ARBA" id="ARBA00023315"/>
    </source>
</evidence>
<dbReference type="InterPro" id="IPR039551">
    <property type="entry name" value="Cho/carn_acyl_trans"/>
</dbReference>
<dbReference type="PANTHER" id="PTHR22589">
    <property type="entry name" value="CARNITINE O-ACYLTRANSFERASE"/>
    <property type="match status" value="1"/>
</dbReference>
<dbReference type="GO" id="GO:0016746">
    <property type="term" value="F:acyltransferase activity"/>
    <property type="evidence" value="ECO:0007669"/>
    <property type="project" value="UniProtKB-KW"/>
</dbReference>
<evidence type="ECO:0000313" key="6">
    <source>
        <dbReference type="EMBL" id="KAL1123984.1"/>
    </source>
</evidence>
<name>A0ABD0YAA5_9HEMI</name>
<dbReference type="Gene3D" id="3.30.559.10">
    <property type="entry name" value="Chloramphenicol acetyltransferase-like domain"/>
    <property type="match status" value="1"/>
</dbReference>
<dbReference type="InterPro" id="IPR042231">
    <property type="entry name" value="Cho/carn_acyl_trans_2"/>
</dbReference>